<evidence type="ECO:0000256" key="1">
    <source>
        <dbReference type="ARBA" id="ARBA00009437"/>
    </source>
</evidence>
<dbReference type="EMBL" id="NHON01000100">
    <property type="protein sequence ID" value="OWJ61989.1"/>
    <property type="molecule type" value="Genomic_DNA"/>
</dbReference>
<dbReference type="PROSITE" id="PS50931">
    <property type="entry name" value="HTH_LYSR"/>
    <property type="match status" value="1"/>
</dbReference>
<evidence type="ECO:0000256" key="2">
    <source>
        <dbReference type="ARBA" id="ARBA00023015"/>
    </source>
</evidence>
<dbReference type="InterPro" id="IPR005119">
    <property type="entry name" value="LysR_subst-bd"/>
</dbReference>
<dbReference type="CDD" id="cd08460">
    <property type="entry name" value="PBP2_DntR_like_1"/>
    <property type="match status" value="1"/>
</dbReference>
<sequence>MHSMDLNLLVALDALLAEGSVAGAARRMNLSAPAMSRTLARIRDAVGDPVLVRAGRRLVPTPRAIELRDRVRAVVEDAQALLRPEGAADLTVLERTFTIRASDYAAGVFGAGLAAAAARQAPGVTLRFADQGQEDVNALREGRIDLDIGVPADTGPEIRVQALLQDRFVGVVRQGHPLLQGDMTAKRFAAATHVGASRRGRTRGPIDAALDRLGLSRRVALVMPSFYAALLTAAASDIVAALPLAVVARAAGLGLAVQSFDLPVTVPTITVIQTWHPRFDKDAGHRWLRQLVKATIVETAERSGEPAG</sequence>
<dbReference type="Gene3D" id="1.10.10.10">
    <property type="entry name" value="Winged helix-like DNA-binding domain superfamily/Winged helix DNA-binding domain"/>
    <property type="match status" value="1"/>
</dbReference>
<dbReference type="PANTHER" id="PTHR30118:SF15">
    <property type="entry name" value="TRANSCRIPTIONAL REGULATORY PROTEIN"/>
    <property type="match status" value="1"/>
</dbReference>
<keyword evidence="4" id="KW-0804">Transcription</keyword>
<keyword evidence="3" id="KW-0238">DNA-binding</keyword>
<gene>
    <name evidence="6" type="ORF">BWR60_30760</name>
</gene>
<comment type="caution">
    <text evidence="6">The sequence shown here is derived from an EMBL/GenBank/DDBJ whole genome shotgun (WGS) entry which is preliminary data.</text>
</comment>
<evidence type="ECO:0000313" key="7">
    <source>
        <dbReference type="Proteomes" id="UP000196655"/>
    </source>
</evidence>
<keyword evidence="7" id="KW-1185">Reference proteome</keyword>
<protein>
    <submittedName>
        <fullName evidence="6">LysR family transcriptional regulator</fullName>
    </submittedName>
</protein>
<evidence type="ECO:0000313" key="6">
    <source>
        <dbReference type="EMBL" id="OWJ61989.1"/>
    </source>
</evidence>
<dbReference type="AlphaFoldDB" id="A0A211Z9P6"/>
<dbReference type="SUPFAM" id="SSF46785">
    <property type="entry name" value="Winged helix' DNA-binding domain"/>
    <property type="match status" value="1"/>
</dbReference>
<dbReference type="Gene3D" id="3.40.190.10">
    <property type="entry name" value="Periplasmic binding protein-like II"/>
    <property type="match status" value="2"/>
</dbReference>
<comment type="similarity">
    <text evidence="1">Belongs to the LysR transcriptional regulatory family.</text>
</comment>
<feature type="domain" description="HTH lysR-type" evidence="5">
    <location>
        <begin position="4"/>
        <end position="61"/>
    </location>
</feature>
<evidence type="ECO:0000259" key="5">
    <source>
        <dbReference type="PROSITE" id="PS50931"/>
    </source>
</evidence>
<evidence type="ECO:0000256" key="4">
    <source>
        <dbReference type="ARBA" id="ARBA00023163"/>
    </source>
</evidence>
<dbReference type="InterPro" id="IPR050389">
    <property type="entry name" value="LysR-type_TF"/>
</dbReference>
<dbReference type="PANTHER" id="PTHR30118">
    <property type="entry name" value="HTH-TYPE TRANSCRIPTIONAL REGULATOR LEUO-RELATED"/>
    <property type="match status" value="1"/>
</dbReference>
<dbReference type="STRING" id="1122125.GCA_000423185_00155"/>
<dbReference type="InterPro" id="IPR036390">
    <property type="entry name" value="WH_DNA-bd_sf"/>
</dbReference>
<evidence type="ECO:0000256" key="3">
    <source>
        <dbReference type="ARBA" id="ARBA00023125"/>
    </source>
</evidence>
<dbReference type="Pfam" id="PF03466">
    <property type="entry name" value="LysR_substrate"/>
    <property type="match status" value="1"/>
</dbReference>
<accession>A0A211Z9P6</accession>
<keyword evidence="2" id="KW-0805">Transcription regulation</keyword>
<dbReference type="OrthoDB" id="9774011at2"/>
<organism evidence="6 7">
    <name type="scientific">Inquilinus limosus</name>
    <dbReference type="NCBI Taxonomy" id="171674"/>
    <lineage>
        <taxon>Bacteria</taxon>
        <taxon>Pseudomonadati</taxon>
        <taxon>Pseudomonadota</taxon>
        <taxon>Alphaproteobacteria</taxon>
        <taxon>Rhodospirillales</taxon>
        <taxon>Rhodospirillaceae</taxon>
        <taxon>Inquilinus</taxon>
    </lineage>
</organism>
<dbReference type="Pfam" id="PF00126">
    <property type="entry name" value="HTH_1"/>
    <property type="match status" value="1"/>
</dbReference>
<dbReference type="Proteomes" id="UP000196655">
    <property type="component" value="Unassembled WGS sequence"/>
</dbReference>
<dbReference type="InterPro" id="IPR000847">
    <property type="entry name" value="LysR_HTH_N"/>
</dbReference>
<dbReference type="GO" id="GO:0003700">
    <property type="term" value="F:DNA-binding transcription factor activity"/>
    <property type="evidence" value="ECO:0007669"/>
    <property type="project" value="InterPro"/>
</dbReference>
<reference evidence="7" key="1">
    <citation type="submission" date="2017-05" db="EMBL/GenBank/DDBJ databases">
        <authorList>
            <person name="Macchi M."/>
            <person name="Festa S."/>
            <person name="Coppotelli B.M."/>
            <person name="Morelli I.S."/>
        </authorList>
    </citation>
    <scope>NUCLEOTIDE SEQUENCE [LARGE SCALE GENOMIC DNA]</scope>
    <source>
        <strain evidence="7">I</strain>
    </source>
</reference>
<proteinExistence type="inferred from homology"/>
<name>A0A211Z9P6_9PROT</name>
<dbReference type="SUPFAM" id="SSF53850">
    <property type="entry name" value="Periplasmic binding protein-like II"/>
    <property type="match status" value="1"/>
</dbReference>
<dbReference type="InterPro" id="IPR036388">
    <property type="entry name" value="WH-like_DNA-bd_sf"/>
</dbReference>
<dbReference type="GO" id="GO:0003677">
    <property type="term" value="F:DNA binding"/>
    <property type="evidence" value="ECO:0007669"/>
    <property type="project" value="UniProtKB-KW"/>
</dbReference>